<protein>
    <submittedName>
        <fullName evidence="9">DUF2179 domain-containing protein</fullName>
    </submittedName>
</protein>
<dbReference type="InterPro" id="IPR003740">
    <property type="entry name" value="YitT"/>
</dbReference>
<dbReference type="PANTHER" id="PTHR33545:SF5">
    <property type="entry name" value="UPF0750 MEMBRANE PROTEIN YITT"/>
    <property type="match status" value="1"/>
</dbReference>
<feature type="transmembrane region" description="Helical" evidence="6">
    <location>
        <begin position="12"/>
        <end position="35"/>
    </location>
</feature>
<keyword evidence="11" id="KW-1185">Reference proteome</keyword>
<feature type="transmembrane region" description="Helical" evidence="6">
    <location>
        <begin position="55"/>
        <end position="77"/>
    </location>
</feature>
<dbReference type="InterPro" id="IPR015867">
    <property type="entry name" value="N-reg_PII/ATP_PRibTrfase_C"/>
</dbReference>
<dbReference type="PANTHER" id="PTHR33545">
    <property type="entry name" value="UPF0750 MEMBRANE PROTEIN YITT-RELATED"/>
    <property type="match status" value="1"/>
</dbReference>
<accession>A0A3G9H9P5</accession>
<evidence type="ECO:0000256" key="1">
    <source>
        <dbReference type="ARBA" id="ARBA00004651"/>
    </source>
</evidence>
<evidence type="ECO:0000256" key="6">
    <source>
        <dbReference type="SAM" id="Phobius"/>
    </source>
</evidence>
<dbReference type="GeneID" id="49407898"/>
<reference evidence="11 12" key="2">
    <citation type="journal article" date="2019" name="Nat. Med.">
        <title>A library of human gut bacterial isolates paired with longitudinal multiomics data enables mechanistic microbiome research.</title>
        <authorList>
            <person name="Poyet M."/>
            <person name="Groussin M."/>
            <person name="Gibbons S.M."/>
            <person name="Avila-Pacheco J."/>
            <person name="Jiang X."/>
            <person name="Kearney S.M."/>
            <person name="Perrotta A.R."/>
            <person name="Berdy B."/>
            <person name="Zhao S."/>
            <person name="Lieberman T.D."/>
            <person name="Swanson P.K."/>
            <person name="Smith M."/>
            <person name="Roesemann S."/>
            <person name="Alexander J.E."/>
            <person name="Rich S.A."/>
            <person name="Livny J."/>
            <person name="Vlamakis H."/>
            <person name="Clish C."/>
            <person name="Bullock K."/>
            <person name="Deik A."/>
            <person name="Scott J."/>
            <person name="Pierce K.A."/>
            <person name="Xavier R.J."/>
            <person name="Alm E.J."/>
        </authorList>
    </citation>
    <scope>NUCLEOTIDE SEQUENCE [LARGE SCALE GENOMIC DNA]</scope>
    <source>
        <strain evidence="9 12">BIOML-A13</strain>
        <strain evidence="10 11">BIOML-A3</strain>
    </source>
</reference>
<comment type="subcellular location">
    <subcellularLocation>
        <location evidence="1">Cell membrane</location>
        <topology evidence="1">Multi-pass membrane protein</topology>
    </subcellularLocation>
</comment>
<dbReference type="EMBL" id="CBDS010000002">
    <property type="protein sequence ID" value="CDB44852.1"/>
    <property type="molecule type" value="Genomic_DNA"/>
</dbReference>
<feature type="transmembrane region" description="Helical" evidence="6">
    <location>
        <begin position="89"/>
        <end position="110"/>
    </location>
</feature>
<proteinExistence type="predicted"/>
<dbReference type="EMBL" id="WNBW01000010">
    <property type="protein sequence ID" value="MTU04682.1"/>
    <property type="molecule type" value="Genomic_DNA"/>
</dbReference>
<keyword evidence="2" id="KW-1003">Cell membrane</keyword>
<evidence type="ECO:0000256" key="4">
    <source>
        <dbReference type="ARBA" id="ARBA00022989"/>
    </source>
</evidence>
<feature type="domain" description="DUF2179" evidence="7">
    <location>
        <begin position="231"/>
        <end position="285"/>
    </location>
</feature>
<dbReference type="Pfam" id="PF10035">
    <property type="entry name" value="DUF2179"/>
    <property type="match status" value="1"/>
</dbReference>
<organism evidence="8">
    <name type="scientific">Phascolarctobacterium faecium</name>
    <dbReference type="NCBI Taxonomy" id="33025"/>
    <lineage>
        <taxon>Bacteria</taxon>
        <taxon>Bacillati</taxon>
        <taxon>Bacillota</taxon>
        <taxon>Negativicutes</taxon>
        <taxon>Acidaminococcales</taxon>
        <taxon>Acidaminococcaceae</taxon>
        <taxon>Phascolarctobacterium</taxon>
    </lineage>
</organism>
<dbReference type="Proteomes" id="UP000484547">
    <property type="component" value="Unassembled WGS sequence"/>
</dbReference>
<keyword evidence="5 6" id="KW-0472">Membrane</keyword>
<keyword evidence="4 6" id="KW-1133">Transmembrane helix</keyword>
<reference evidence="8" key="1">
    <citation type="submission" date="2012-11" db="EMBL/GenBank/DDBJ databases">
        <title>Dependencies among metagenomic species, viruses, plasmids and units of genetic variation.</title>
        <authorList>
            <person name="Nielsen H.B."/>
            <person name="Almeida M."/>
            <person name="Juncker A.S."/>
            <person name="Rasmussen S."/>
            <person name="Li J."/>
            <person name="Sunagawa S."/>
            <person name="Plichta D."/>
            <person name="Gautier L."/>
            <person name="Le Chatelier E."/>
            <person name="Peletier E."/>
            <person name="Bonde I."/>
            <person name="Nielsen T."/>
            <person name="Manichanh C."/>
            <person name="Arumugam M."/>
            <person name="Batto J."/>
            <person name="Santos M.B.Q.D."/>
            <person name="Blom N."/>
            <person name="Borruel N."/>
            <person name="Burgdorf K.S."/>
            <person name="Boumezbeur F."/>
            <person name="Casellas F."/>
            <person name="Dore J."/>
            <person name="Guarner F."/>
            <person name="Hansen T."/>
            <person name="Hildebrand F."/>
            <person name="Kaas R.S."/>
            <person name="Kennedy S."/>
            <person name="Kristiansen K."/>
            <person name="Kultima J.R."/>
            <person name="Leonard P."/>
            <person name="Levenez F."/>
            <person name="Lund O."/>
            <person name="Moumen B."/>
            <person name="Le Paslier D."/>
            <person name="Pons N."/>
            <person name="Pedersen O."/>
            <person name="Prifti E."/>
            <person name="Qin J."/>
            <person name="Raes J."/>
            <person name="Tap J."/>
            <person name="Tims S."/>
            <person name="Ussery D.W."/>
            <person name="Yamada T."/>
            <person name="MetaHit consortium"/>
            <person name="Renault P."/>
            <person name="Sicheritz-Ponten T."/>
            <person name="Bork P."/>
            <person name="Wang J."/>
            <person name="Brunak S."/>
            <person name="Ehrlich S.D."/>
        </authorList>
    </citation>
    <scope>NUCLEOTIDE SEQUENCE [LARGE SCALE GENOMIC DNA]</scope>
</reference>
<evidence type="ECO:0000313" key="11">
    <source>
        <dbReference type="Proteomes" id="UP000443070"/>
    </source>
</evidence>
<dbReference type="InterPro" id="IPR051461">
    <property type="entry name" value="UPF0750_membrane"/>
</dbReference>
<evidence type="ECO:0000256" key="2">
    <source>
        <dbReference type="ARBA" id="ARBA00022475"/>
    </source>
</evidence>
<evidence type="ECO:0000313" key="12">
    <source>
        <dbReference type="Proteomes" id="UP000484547"/>
    </source>
</evidence>
<dbReference type="RefSeq" id="WP_021717039.1">
    <property type="nucleotide sequence ID" value="NZ_AP019004.1"/>
</dbReference>
<keyword evidence="3 6" id="KW-0812">Transmembrane</keyword>
<evidence type="ECO:0000256" key="3">
    <source>
        <dbReference type="ARBA" id="ARBA00022692"/>
    </source>
</evidence>
<dbReference type="PIRSF" id="PIRSF006483">
    <property type="entry name" value="Membrane_protein_YitT"/>
    <property type="match status" value="1"/>
</dbReference>
<dbReference type="Pfam" id="PF02588">
    <property type="entry name" value="YitT_membrane"/>
    <property type="match status" value="1"/>
</dbReference>
<dbReference type="GO" id="GO:0005886">
    <property type="term" value="C:plasma membrane"/>
    <property type="evidence" value="ECO:0007669"/>
    <property type="project" value="UniProtKB-SubCell"/>
</dbReference>
<dbReference type="Gene3D" id="3.30.70.120">
    <property type="match status" value="1"/>
</dbReference>
<evidence type="ECO:0000259" key="7">
    <source>
        <dbReference type="Pfam" id="PF10035"/>
    </source>
</evidence>
<dbReference type="AlphaFoldDB" id="A0A3G9H9P5"/>
<name>A0A3G9H9P5_9FIRM</name>
<evidence type="ECO:0000313" key="9">
    <source>
        <dbReference type="EMBL" id="MTT76483.1"/>
    </source>
</evidence>
<evidence type="ECO:0000313" key="10">
    <source>
        <dbReference type="EMBL" id="MTU04682.1"/>
    </source>
</evidence>
<gene>
    <name evidence="8" type="ORF">BN533_00135</name>
    <name evidence="9" type="ORF">GMD11_09415</name>
    <name evidence="10" type="ORF">GMD18_09750</name>
</gene>
<accession>R6J3J1</accession>
<evidence type="ECO:0000256" key="5">
    <source>
        <dbReference type="ARBA" id="ARBA00023136"/>
    </source>
</evidence>
<dbReference type="OrthoDB" id="3180973at2"/>
<dbReference type="EMBL" id="WNBM01000008">
    <property type="protein sequence ID" value="MTT76483.1"/>
    <property type="molecule type" value="Genomic_DNA"/>
</dbReference>
<feature type="transmembrane region" description="Helical" evidence="6">
    <location>
        <begin position="171"/>
        <end position="200"/>
    </location>
</feature>
<dbReference type="InterPro" id="IPR019264">
    <property type="entry name" value="DUF2179"/>
</dbReference>
<comment type="caution">
    <text evidence="8">The sequence shown here is derived from an EMBL/GenBank/DDBJ whole genome shotgun (WGS) entry which is preliminary data.</text>
</comment>
<dbReference type="Proteomes" id="UP000443070">
    <property type="component" value="Unassembled WGS sequence"/>
</dbReference>
<sequence length="293" mass="32541">MSYCRLLLTPRMTLLIVIGSLIYSVGLNQFIVPVGLYNGGFLGIAQLIRHFMESWFGISFGNTNIAGILYFILNIPLLAVSVKRFGKEFLAKTIYCVCWYSLFLTVVPIADHLLVDEHLTACVAGGVICGIGAGMTLLSGGSGGGEEILGLLLMQKHSNLSVGKVSAMLNIFIFGTCAVIFSISQAIYSVLFTGIVYYVLDKVHFQNIMLTMLIITKKQGLEKIIFEKVNRGVTKWNAYGAYRNEEREILMTVVSKSEFLQLRRLLLAADPEVFIIIEENVFVVGNFQKRVNQ</sequence>
<evidence type="ECO:0000313" key="8">
    <source>
        <dbReference type="EMBL" id="CDB44852.1"/>
    </source>
</evidence>